<name>A0ABY7W487_9BACT</name>
<reference evidence="8 9" key="1">
    <citation type="submission" date="2023-02" db="EMBL/GenBank/DDBJ databases">
        <title>Genome sequence of Lentisphaera profundi SAORIC-696.</title>
        <authorList>
            <person name="Kim e."/>
            <person name="Cho J.-C."/>
            <person name="Choi A."/>
            <person name="Kang I."/>
        </authorList>
    </citation>
    <scope>NUCLEOTIDE SEQUENCE [LARGE SCALE GENOMIC DNA]</scope>
    <source>
        <strain evidence="8 9">SAORIC-696</strain>
    </source>
</reference>
<dbReference type="InterPro" id="IPR052165">
    <property type="entry name" value="Membrane_assoc_protease"/>
</dbReference>
<keyword evidence="2 5" id="KW-0812">Transmembrane</keyword>
<evidence type="ECO:0000313" key="9">
    <source>
        <dbReference type="Proteomes" id="UP001214250"/>
    </source>
</evidence>
<organism evidence="8 9">
    <name type="scientific">Lentisphaera profundi</name>
    <dbReference type="NCBI Taxonomy" id="1658616"/>
    <lineage>
        <taxon>Bacteria</taxon>
        <taxon>Pseudomonadati</taxon>
        <taxon>Lentisphaerota</taxon>
        <taxon>Lentisphaeria</taxon>
        <taxon>Lentisphaerales</taxon>
        <taxon>Lentisphaeraceae</taxon>
        <taxon>Lentisphaera</taxon>
    </lineage>
</organism>
<accession>A0ABY7W487</accession>
<dbReference type="Pfam" id="PF01957">
    <property type="entry name" value="NfeD"/>
    <property type="match status" value="1"/>
</dbReference>
<dbReference type="RefSeq" id="WP_274153920.1">
    <property type="nucleotide sequence ID" value="NZ_CP117812.1"/>
</dbReference>
<dbReference type="PANTHER" id="PTHR33507:SF3">
    <property type="entry name" value="INNER MEMBRANE PROTEIN YBBJ"/>
    <property type="match status" value="1"/>
</dbReference>
<evidence type="ECO:0000313" key="8">
    <source>
        <dbReference type="EMBL" id="WDE99058.1"/>
    </source>
</evidence>
<dbReference type="InterPro" id="IPR012340">
    <property type="entry name" value="NA-bd_OB-fold"/>
</dbReference>
<evidence type="ECO:0000259" key="6">
    <source>
        <dbReference type="Pfam" id="PF01957"/>
    </source>
</evidence>
<keyword evidence="4 5" id="KW-0472">Membrane</keyword>
<dbReference type="Gene3D" id="2.40.50.140">
    <property type="entry name" value="Nucleic acid-binding proteins"/>
    <property type="match status" value="1"/>
</dbReference>
<feature type="transmembrane region" description="Helical" evidence="5">
    <location>
        <begin position="334"/>
        <end position="353"/>
    </location>
</feature>
<dbReference type="EMBL" id="CP117812">
    <property type="protein sequence ID" value="WDE99058.1"/>
    <property type="molecule type" value="Genomic_DNA"/>
</dbReference>
<evidence type="ECO:0000256" key="2">
    <source>
        <dbReference type="ARBA" id="ARBA00022692"/>
    </source>
</evidence>
<dbReference type="InterPro" id="IPR056739">
    <property type="entry name" value="NfeD_membrane"/>
</dbReference>
<dbReference type="InterPro" id="IPR029045">
    <property type="entry name" value="ClpP/crotonase-like_dom_sf"/>
</dbReference>
<keyword evidence="3 5" id="KW-1133">Transmembrane helix</keyword>
<dbReference type="PANTHER" id="PTHR33507">
    <property type="entry name" value="INNER MEMBRANE PROTEIN YBBJ"/>
    <property type="match status" value="1"/>
</dbReference>
<feature type="transmembrane region" description="Helical" evidence="5">
    <location>
        <begin position="373"/>
        <end position="396"/>
    </location>
</feature>
<sequence>MKYVLIYLMSLMAIFAQEIESIEVELDQSVERSKLLQGLKNKGPEAVVYHIDLDGESGEEMTGRLGRALDAAKSNYADALLIDLRNIETDISRSLSLNEQILSFAGPVFIYAEGKISGAANLFLLSGDRIVLHDQAVLAYAEPKMFNDKEPDLEQRKELRLMSLKAFTETARARGYDEGLAKSLADSRVPYNRSGIAHNGNEGRFSVSAQQLALEENGKVILTKDILSSFDDFRASYLGEAEVVRFKESSSYLLAKSLMPYLPAIWIIVMLAVFMEMNTPGFGVGGSIGSVGLIFCLYLQYQLGTAGVLDISLIFIGLGLLIVEVVVLPGFGIAGILGIPVFGAGVVMSFIDFSALPKNEIIRSSYLMDSSMYAMFNLSVIILGTFAGTLVIMYYLPKMKVSSSIVLVDGNEDISMNSTIGIEPELVQGQVSAAVLLHSTGEVISDLRPVGSAKICNVYLDVITHGEMLDQGTKVKVTEVEGSRVVVEAFDD</sequence>
<proteinExistence type="predicted"/>
<evidence type="ECO:0000256" key="3">
    <source>
        <dbReference type="ARBA" id="ARBA00022989"/>
    </source>
</evidence>
<keyword evidence="9" id="KW-1185">Reference proteome</keyword>
<gene>
    <name evidence="8" type="ORF">PQO03_14570</name>
</gene>
<evidence type="ECO:0000256" key="5">
    <source>
        <dbReference type="SAM" id="Phobius"/>
    </source>
</evidence>
<evidence type="ECO:0000256" key="1">
    <source>
        <dbReference type="ARBA" id="ARBA00004141"/>
    </source>
</evidence>
<feature type="domain" description="NfeD-like C-terminal" evidence="6">
    <location>
        <begin position="436"/>
        <end position="488"/>
    </location>
</feature>
<comment type="subcellular location">
    <subcellularLocation>
        <location evidence="1">Membrane</location>
        <topology evidence="1">Multi-pass membrane protein</topology>
    </subcellularLocation>
</comment>
<dbReference type="Pfam" id="PF24961">
    <property type="entry name" value="NfeD_membrane"/>
    <property type="match status" value="1"/>
</dbReference>
<evidence type="ECO:0000256" key="4">
    <source>
        <dbReference type="ARBA" id="ARBA00023136"/>
    </source>
</evidence>
<feature type="transmembrane region" description="Helical" evidence="5">
    <location>
        <begin position="307"/>
        <end position="327"/>
    </location>
</feature>
<evidence type="ECO:0000259" key="7">
    <source>
        <dbReference type="Pfam" id="PF24961"/>
    </source>
</evidence>
<protein>
    <submittedName>
        <fullName evidence="8">NfeD family protein</fullName>
    </submittedName>
</protein>
<dbReference type="Proteomes" id="UP001214250">
    <property type="component" value="Chromosome 2"/>
</dbReference>
<dbReference type="InterPro" id="IPR002810">
    <property type="entry name" value="NfeD-like_C"/>
</dbReference>
<feature type="domain" description="NfeD integral membrane" evidence="7">
    <location>
        <begin position="265"/>
        <end position="394"/>
    </location>
</feature>
<feature type="transmembrane region" description="Helical" evidence="5">
    <location>
        <begin position="282"/>
        <end position="301"/>
    </location>
</feature>
<dbReference type="SUPFAM" id="SSF52096">
    <property type="entry name" value="ClpP/crotonase"/>
    <property type="match status" value="1"/>
</dbReference>
<dbReference type="Gene3D" id="3.90.226.10">
    <property type="entry name" value="2-enoyl-CoA Hydratase, Chain A, domain 1"/>
    <property type="match status" value="1"/>
</dbReference>
<feature type="transmembrane region" description="Helical" evidence="5">
    <location>
        <begin position="258"/>
        <end position="275"/>
    </location>
</feature>